<reference evidence="2 3" key="1">
    <citation type="journal article" date="2019" name="Int. J. Syst. Evol. Microbiol.">
        <title>The Global Catalogue of Microorganisms (GCM) 10K type strain sequencing project: providing services to taxonomists for standard genome sequencing and annotation.</title>
        <authorList>
            <consortium name="The Broad Institute Genomics Platform"/>
            <consortium name="The Broad Institute Genome Sequencing Center for Infectious Disease"/>
            <person name="Wu L."/>
            <person name="Ma J."/>
        </authorList>
    </citation>
    <scope>NUCLEOTIDE SEQUENCE [LARGE SCALE GENOMIC DNA]</scope>
    <source>
        <strain evidence="2 3">JCM 14193</strain>
    </source>
</reference>
<keyword evidence="3" id="KW-1185">Reference proteome</keyword>
<gene>
    <name evidence="2" type="primary">yqfD</name>
    <name evidence="2" type="ORF">GCM10008935_10690</name>
</gene>
<dbReference type="Pfam" id="PF06898">
    <property type="entry name" value="YqfD"/>
    <property type="match status" value="1"/>
</dbReference>
<dbReference type="NCBIfam" id="TIGR02876">
    <property type="entry name" value="spore_yqfD"/>
    <property type="match status" value="1"/>
</dbReference>
<accession>A0ABN0ZSG3</accession>
<evidence type="ECO:0000256" key="1">
    <source>
        <dbReference type="SAM" id="Phobius"/>
    </source>
</evidence>
<evidence type="ECO:0000313" key="2">
    <source>
        <dbReference type="EMBL" id="GAA0457551.1"/>
    </source>
</evidence>
<evidence type="ECO:0000313" key="3">
    <source>
        <dbReference type="Proteomes" id="UP001500740"/>
    </source>
</evidence>
<keyword evidence="1" id="KW-1133">Transmembrane helix</keyword>
<name>A0ABN0ZSG3_9BACI</name>
<organism evidence="2 3">
    <name type="scientific">Alkalibacillus silvisoli</name>
    <dbReference type="NCBI Taxonomy" id="392823"/>
    <lineage>
        <taxon>Bacteria</taxon>
        <taxon>Bacillati</taxon>
        <taxon>Bacillota</taxon>
        <taxon>Bacilli</taxon>
        <taxon>Bacillales</taxon>
        <taxon>Bacillaceae</taxon>
        <taxon>Alkalibacillus</taxon>
    </lineage>
</organism>
<keyword evidence="1" id="KW-0812">Transmembrane</keyword>
<protein>
    <submittedName>
        <fullName evidence="2">Sporulation protein YqfD</fullName>
    </submittedName>
</protein>
<dbReference type="Proteomes" id="UP001500740">
    <property type="component" value="Unassembled WGS sequence"/>
</dbReference>
<dbReference type="PIRSF" id="PIRSF029895">
    <property type="entry name" value="SpoIV"/>
    <property type="match status" value="1"/>
</dbReference>
<keyword evidence="1" id="KW-0472">Membrane</keyword>
<dbReference type="InterPro" id="IPR010690">
    <property type="entry name" value="YqfD"/>
</dbReference>
<feature type="transmembrane region" description="Helical" evidence="1">
    <location>
        <begin position="101"/>
        <end position="123"/>
    </location>
</feature>
<proteinExistence type="predicted"/>
<comment type="caution">
    <text evidence="2">The sequence shown here is derived from an EMBL/GenBank/DDBJ whole genome shotgun (WGS) entry which is preliminary data.</text>
</comment>
<dbReference type="EMBL" id="BAAACZ010000009">
    <property type="protein sequence ID" value="GAA0457551.1"/>
    <property type="molecule type" value="Genomic_DNA"/>
</dbReference>
<sequence>MVGRVLIHNLKGGAFIRKKLSYRGMVEVVVKGGQVEQFLTSLSVEGIQIENVSRIDENTVMVQVNYLAISTMKAKRKKYNCKLKFKNRYGMPFFYSKRKKWIPPLVGVVLSFLFILVLSNVVWNVAVDGGSPETRYEVNELLDTLGLKQGNWVQNMEDISTIEREIMNNIDEVSYVGISKSGSSYNILIEESETMEPNVEQDPANLVASKAGTVDSMFVINGRPLVEISDFVEKGDVLVTGELDEDGEVLTYAEGEVIAEVWYEIDVTVDLSQYLLSLSSDPQKRYSISLFESLEWMPRSSGDKRLLLTNDRPIYFLNWELPISFHEHYFYGEDEEITETEVDHHVQEIVEDQLKRKLGQSVDIIYQKVLHEERDSDKVKLEMFVKVLEDITEEQIIDQGD</sequence>